<dbReference type="Gramene" id="OE9A121112T3">
    <property type="protein sequence ID" value="OE9A121112C3"/>
    <property type="gene ID" value="OE9A121112"/>
</dbReference>
<accession>A0A8S0RYV4</accession>
<reference evidence="2 3" key="1">
    <citation type="submission" date="2019-12" db="EMBL/GenBank/DDBJ databases">
        <authorList>
            <person name="Alioto T."/>
            <person name="Alioto T."/>
            <person name="Gomez Garrido J."/>
        </authorList>
    </citation>
    <scope>NUCLEOTIDE SEQUENCE [LARGE SCALE GENOMIC DNA]</scope>
</reference>
<dbReference type="Proteomes" id="UP000594638">
    <property type="component" value="Unassembled WGS sequence"/>
</dbReference>
<dbReference type="Gramene" id="OE9A121112T1">
    <property type="protein sequence ID" value="OE9A121112C1"/>
    <property type="gene ID" value="OE9A121112"/>
</dbReference>
<name>A0A8S0RYV4_OLEEU</name>
<evidence type="ECO:0000313" key="2">
    <source>
        <dbReference type="EMBL" id="CAA2984444.1"/>
    </source>
</evidence>
<dbReference type="AlphaFoldDB" id="A0A8S0RYV4"/>
<protein>
    <submittedName>
        <fullName evidence="2">Uncharacterized protein</fullName>
    </submittedName>
</protein>
<dbReference type="InterPro" id="IPR040344">
    <property type="entry name" value="At3g17950-like"/>
</dbReference>
<dbReference type="PANTHER" id="PTHR33544:SF14">
    <property type="entry name" value="PROTEIN, PUTATIVE-RELATED"/>
    <property type="match status" value="1"/>
</dbReference>
<dbReference type="OrthoDB" id="738796at2759"/>
<dbReference type="PANTHER" id="PTHR33544">
    <property type="entry name" value="DUF4005 DOMAIN-CONTAINING PROTEIN-RELATED"/>
    <property type="match status" value="1"/>
</dbReference>
<evidence type="ECO:0000256" key="1">
    <source>
        <dbReference type="SAM" id="MobiDB-lite"/>
    </source>
</evidence>
<evidence type="ECO:0000313" key="3">
    <source>
        <dbReference type="Proteomes" id="UP000594638"/>
    </source>
</evidence>
<gene>
    <name evidence="2" type="ORF">OLEA9_A121112</name>
</gene>
<keyword evidence="3" id="KW-1185">Reference proteome</keyword>
<sequence>MNMRFALEEASVSAEAVPYAAHRSPSSNFSSKSSSNLDTESTASFFTDQSVSLGRLIGIGLGNRGNMHCPNTVIGQQHGSLRSQPDASKYSDDSQGLCVPLLNNVIGKMSRCRSSSRHRKLSLILD</sequence>
<proteinExistence type="predicted"/>
<comment type="caution">
    <text evidence="2">The sequence shown here is derived from an EMBL/GenBank/DDBJ whole genome shotgun (WGS) entry which is preliminary data.</text>
</comment>
<feature type="compositionally biased region" description="Polar residues" evidence="1">
    <location>
        <begin position="73"/>
        <end position="86"/>
    </location>
</feature>
<dbReference type="EMBL" id="CACTIH010003764">
    <property type="protein sequence ID" value="CAA2984444.1"/>
    <property type="molecule type" value="Genomic_DNA"/>
</dbReference>
<organism evidence="2 3">
    <name type="scientific">Olea europaea subsp. europaea</name>
    <dbReference type="NCBI Taxonomy" id="158383"/>
    <lineage>
        <taxon>Eukaryota</taxon>
        <taxon>Viridiplantae</taxon>
        <taxon>Streptophyta</taxon>
        <taxon>Embryophyta</taxon>
        <taxon>Tracheophyta</taxon>
        <taxon>Spermatophyta</taxon>
        <taxon>Magnoliopsida</taxon>
        <taxon>eudicotyledons</taxon>
        <taxon>Gunneridae</taxon>
        <taxon>Pentapetalae</taxon>
        <taxon>asterids</taxon>
        <taxon>lamiids</taxon>
        <taxon>Lamiales</taxon>
        <taxon>Oleaceae</taxon>
        <taxon>Oleeae</taxon>
        <taxon>Olea</taxon>
    </lineage>
</organism>
<feature type="region of interest" description="Disordered" evidence="1">
    <location>
        <begin position="70"/>
        <end position="94"/>
    </location>
</feature>